<dbReference type="GO" id="GO:0004674">
    <property type="term" value="F:protein serine/threonine kinase activity"/>
    <property type="evidence" value="ECO:0007669"/>
    <property type="project" value="UniProtKB-KW"/>
</dbReference>
<evidence type="ECO:0000313" key="4">
    <source>
        <dbReference type="Proteomes" id="UP000240542"/>
    </source>
</evidence>
<dbReference type="InterPro" id="IPR036890">
    <property type="entry name" value="HATPase_C_sf"/>
</dbReference>
<evidence type="ECO:0000313" key="3">
    <source>
        <dbReference type="EMBL" id="PSK89922.1"/>
    </source>
</evidence>
<gene>
    <name evidence="3" type="ORF">CLV63_12426</name>
</gene>
<comment type="caution">
    <text evidence="3">The sequence shown here is derived from an EMBL/GenBank/DDBJ whole genome shotgun (WGS) entry which is preliminary data.</text>
</comment>
<dbReference type="PANTHER" id="PTHR35526">
    <property type="entry name" value="ANTI-SIGMA-F FACTOR RSBW-RELATED"/>
    <property type="match status" value="1"/>
</dbReference>
<dbReference type="InterPro" id="IPR050267">
    <property type="entry name" value="Anti-sigma-factor_SerPK"/>
</dbReference>
<dbReference type="AlphaFoldDB" id="A0A2P8CY81"/>
<dbReference type="InterPro" id="IPR003594">
    <property type="entry name" value="HATPase_dom"/>
</dbReference>
<keyword evidence="3" id="KW-0418">Kinase</keyword>
<keyword evidence="3" id="KW-0808">Transferase</keyword>
<dbReference type="PANTHER" id="PTHR35526:SF3">
    <property type="entry name" value="ANTI-SIGMA-F FACTOR RSBW"/>
    <property type="match status" value="1"/>
</dbReference>
<feature type="domain" description="Histidine kinase/HSP90-like ATPase" evidence="2">
    <location>
        <begin position="24"/>
        <end position="134"/>
    </location>
</feature>
<reference evidence="3 4" key="1">
    <citation type="submission" date="2018-03" db="EMBL/GenBank/DDBJ databases">
        <title>Genomic Encyclopedia of Archaeal and Bacterial Type Strains, Phase II (KMG-II): from individual species to whole genera.</title>
        <authorList>
            <person name="Goeker M."/>
        </authorList>
    </citation>
    <scope>NUCLEOTIDE SEQUENCE [LARGE SCALE GENOMIC DNA]</scope>
    <source>
        <strain evidence="3 4">DSM 45312</strain>
    </source>
</reference>
<dbReference type="OrthoDB" id="3430553at2"/>
<dbReference type="SUPFAM" id="SSF55874">
    <property type="entry name" value="ATPase domain of HSP90 chaperone/DNA topoisomerase II/histidine kinase"/>
    <property type="match status" value="1"/>
</dbReference>
<dbReference type="RefSeq" id="WP_106585984.1">
    <property type="nucleotide sequence ID" value="NZ_PYGA01000024.1"/>
</dbReference>
<dbReference type="CDD" id="cd16936">
    <property type="entry name" value="HATPase_RsbW-like"/>
    <property type="match status" value="1"/>
</dbReference>
<protein>
    <submittedName>
        <fullName evidence="3">Anti-sigma regulatory factor (Ser/Thr protein kinase)</fullName>
    </submittedName>
</protein>
<accession>A0A2P8CY81</accession>
<proteinExistence type="predicted"/>
<keyword evidence="4" id="KW-1185">Reference proteome</keyword>
<sequence length="151" mass="15658">MVVTMQCPPSVYEVAFAGVPGGVAVAREWAVAVSRLTGDRADVLSLLVSELATNAVRHSRSGDEYGAYTVTVAVRTDAVLVVVADTGPRPEKPTAPLPCLISPFAEAEGGYGLSLVVAIADAWTISSSPGRTQVGFELRKGEGNLEDTLAA</sequence>
<evidence type="ECO:0000256" key="1">
    <source>
        <dbReference type="ARBA" id="ARBA00022527"/>
    </source>
</evidence>
<evidence type="ECO:0000259" key="2">
    <source>
        <dbReference type="Pfam" id="PF13581"/>
    </source>
</evidence>
<dbReference type="Gene3D" id="3.30.565.10">
    <property type="entry name" value="Histidine kinase-like ATPase, C-terminal domain"/>
    <property type="match status" value="1"/>
</dbReference>
<dbReference type="Pfam" id="PF13581">
    <property type="entry name" value="HATPase_c_2"/>
    <property type="match status" value="1"/>
</dbReference>
<keyword evidence="1" id="KW-0723">Serine/threonine-protein kinase</keyword>
<dbReference type="EMBL" id="PYGA01000024">
    <property type="protein sequence ID" value="PSK89922.1"/>
    <property type="molecule type" value="Genomic_DNA"/>
</dbReference>
<name>A0A2P8CY81_9ACTN</name>
<dbReference type="Proteomes" id="UP000240542">
    <property type="component" value="Unassembled WGS sequence"/>
</dbReference>
<organism evidence="3 4">
    <name type="scientific">Murinocardiopsis flavida</name>
    <dbReference type="NCBI Taxonomy" id="645275"/>
    <lineage>
        <taxon>Bacteria</taxon>
        <taxon>Bacillati</taxon>
        <taxon>Actinomycetota</taxon>
        <taxon>Actinomycetes</taxon>
        <taxon>Streptosporangiales</taxon>
        <taxon>Nocardiopsidaceae</taxon>
        <taxon>Murinocardiopsis</taxon>
    </lineage>
</organism>